<evidence type="ECO:0000256" key="1">
    <source>
        <dbReference type="SAM" id="MobiDB-lite"/>
    </source>
</evidence>
<organism evidence="2 3">
    <name type="scientific">Exophiala spinifera</name>
    <dbReference type="NCBI Taxonomy" id="91928"/>
    <lineage>
        <taxon>Eukaryota</taxon>
        <taxon>Fungi</taxon>
        <taxon>Dikarya</taxon>
        <taxon>Ascomycota</taxon>
        <taxon>Pezizomycotina</taxon>
        <taxon>Eurotiomycetes</taxon>
        <taxon>Chaetothyriomycetidae</taxon>
        <taxon>Chaetothyriales</taxon>
        <taxon>Herpotrichiellaceae</taxon>
        <taxon>Exophiala</taxon>
    </lineage>
</organism>
<name>A0A0D2BQH0_9EURO</name>
<gene>
    <name evidence="2" type="ORF">PV08_08567</name>
</gene>
<feature type="region of interest" description="Disordered" evidence="1">
    <location>
        <begin position="193"/>
        <end position="216"/>
    </location>
</feature>
<dbReference type="Proteomes" id="UP000053328">
    <property type="component" value="Unassembled WGS sequence"/>
</dbReference>
<reference evidence="2 3" key="1">
    <citation type="submission" date="2015-01" db="EMBL/GenBank/DDBJ databases">
        <title>The Genome Sequence of Exophiala spinifera CBS89968.</title>
        <authorList>
            <consortium name="The Broad Institute Genomics Platform"/>
            <person name="Cuomo C."/>
            <person name="de Hoog S."/>
            <person name="Gorbushina A."/>
            <person name="Stielow B."/>
            <person name="Teixiera M."/>
            <person name="Abouelleil A."/>
            <person name="Chapman S.B."/>
            <person name="Priest M."/>
            <person name="Young S.K."/>
            <person name="Wortman J."/>
            <person name="Nusbaum C."/>
            <person name="Birren B."/>
        </authorList>
    </citation>
    <scope>NUCLEOTIDE SEQUENCE [LARGE SCALE GENOMIC DNA]</scope>
    <source>
        <strain evidence="2 3">CBS 89968</strain>
    </source>
</reference>
<keyword evidence="3" id="KW-1185">Reference proteome</keyword>
<feature type="region of interest" description="Disordered" evidence="1">
    <location>
        <begin position="36"/>
        <end position="68"/>
    </location>
</feature>
<evidence type="ECO:0000313" key="3">
    <source>
        <dbReference type="Proteomes" id="UP000053328"/>
    </source>
</evidence>
<feature type="compositionally biased region" description="Basic and acidic residues" evidence="1">
    <location>
        <begin position="36"/>
        <end position="47"/>
    </location>
</feature>
<proteinExistence type="predicted"/>
<protein>
    <submittedName>
        <fullName evidence="2">Uncharacterized protein</fullName>
    </submittedName>
</protein>
<dbReference type="HOGENOM" id="CLU_1277627_0_0_1"/>
<dbReference type="RefSeq" id="XP_016233595.1">
    <property type="nucleotide sequence ID" value="XM_016382892.1"/>
</dbReference>
<dbReference type="GeneID" id="27335650"/>
<evidence type="ECO:0000313" key="2">
    <source>
        <dbReference type="EMBL" id="KIW13379.1"/>
    </source>
</evidence>
<dbReference type="AlphaFoldDB" id="A0A0D2BQH0"/>
<dbReference type="VEuPathDB" id="FungiDB:PV08_08567"/>
<accession>A0A0D2BQH0</accession>
<sequence>MPGISAQAAVWQKIKEQQQRLRPELSVEFRVKRTFDARKSSTADKKSQTRFGQRGVGPANHSSEIQHAGGFGDETRALSVVGQQRFDIHKYSGQVSGISGGKAAVDMCCTDDGSLHDTRVNSQYYFLAPSRVPGKDAVQRQPMEALGHVIIAGQLAWHMSRAFSPNLPQMRVACSPGSGQSEGSPSEAVLAHTVPVPDDVQAPKVTSYSNAGMMRA</sequence>
<dbReference type="EMBL" id="KN847497">
    <property type="protein sequence ID" value="KIW13379.1"/>
    <property type="molecule type" value="Genomic_DNA"/>
</dbReference>